<accession>A0A0W0G401</accession>
<feature type="region of interest" description="Disordered" evidence="1">
    <location>
        <begin position="392"/>
        <end position="414"/>
    </location>
</feature>
<gene>
    <name evidence="4" type="ORF">WG66_4110</name>
</gene>
<name>A0A0W0G401_MONRR</name>
<organism evidence="4 5">
    <name type="scientific">Moniliophthora roreri</name>
    <name type="common">Frosty pod rot fungus</name>
    <name type="synonym">Monilia roreri</name>
    <dbReference type="NCBI Taxonomy" id="221103"/>
    <lineage>
        <taxon>Eukaryota</taxon>
        <taxon>Fungi</taxon>
        <taxon>Dikarya</taxon>
        <taxon>Basidiomycota</taxon>
        <taxon>Agaricomycotina</taxon>
        <taxon>Agaricomycetes</taxon>
        <taxon>Agaricomycetidae</taxon>
        <taxon>Agaricales</taxon>
        <taxon>Marasmiineae</taxon>
        <taxon>Marasmiaceae</taxon>
        <taxon>Moniliophthora</taxon>
    </lineage>
</organism>
<evidence type="ECO:0000256" key="2">
    <source>
        <dbReference type="SAM" id="Phobius"/>
    </source>
</evidence>
<feature type="transmembrane region" description="Helical" evidence="2">
    <location>
        <begin position="417"/>
        <end position="439"/>
    </location>
</feature>
<dbReference type="GO" id="GO:0004553">
    <property type="term" value="F:hydrolase activity, hydrolyzing O-glycosyl compounds"/>
    <property type="evidence" value="ECO:0007669"/>
    <property type="project" value="InterPro"/>
</dbReference>
<dbReference type="eggNOG" id="ENOG502R1AI">
    <property type="taxonomic scope" value="Eukaryota"/>
</dbReference>
<dbReference type="PANTHER" id="PTHR10963">
    <property type="entry name" value="GLYCOSYL HYDROLASE-RELATED"/>
    <property type="match status" value="1"/>
</dbReference>
<keyword evidence="2" id="KW-0472">Membrane</keyword>
<dbReference type="Proteomes" id="UP000054988">
    <property type="component" value="Unassembled WGS sequence"/>
</dbReference>
<evidence type="ECO:0000313" key="5">
    <source>
        <dbReference type="Proteomes" id="UP000054988"/>
    </source>
</evidence>
<dbReference type="InterPro" id="IPR050546">
    <property type="entry name" value="Glycosyl_Hydrlase_16"/>
</dbReference>
<sequence length="440" mass="47206">MEIRRSVQDRHILLPLSVFCHYSLGAPTSILRLSKILPRDVLYLGRQDDVDLKIDLLTLNGHAFTEMLSRQFLALTVLSTAVAAQQWTKSQDFSGASFFDGFKYNESAIDYNNFGNVHFLGQAAAVNANLTYINTNGQAILKVDNTTNGVGDPTFGRNTVYLMSKELFTINSLLVFDATHIPFGCSVWPALFTQGQNWPEDGEIDIVENVNLATRNQYSLHADTSHGTCVQPQGLQQTGTATSTNCTVVPTLNQNTGCVVQSSSTNSFGSGFVSSGGGVYATLWDDNGISMWFFERSRVPNSIESNPDPSSWSEPDAFYPASGCDPKTVFGPQIITLYINICGAFAGNEGVFESTCGSVAPNCSSLVPNPANYNDAYWAINYLRVFTNSSSSSSASGSPTGSSTGSTATGGSDSNSAVSVTASMMLASMLMVIFAIASLF</sequence>
<evidence type="ECO:0000259" key="3">
    <source>
        <dbReference type="PROSITE" id="PS51762"/>
    </source>
</evidence>
<dbReference type="InterPro" id="IPR000757">
    <property type="entry name" value="Beta-glucanase-like"/>
</dbReference>
<dbReference type="Gene3D" id="2.60.120.200">
    <property type="match status" value="1"/>
</dbReference>
<keyword evidence="2" id="KW-0812">Transmembrane</keyword>
<feature type="domain" description="GH16" evidence="3">
    <location>
        <begin position="83"/>
        <end position="391"/>
    </location>
</feature>
<keyword evidence="2" id="KW-1133">Transmembrane helix</keyword>
<dbReference type="AlphaFoldDB" id="A0A0W0G401"/>
<reference evidence="4 5" key="1">
    <citation type="submission" date="2015-12" db="EMBL/GenBank/DDBJ databases">
        <title>Draft genome sequence of Moniliophthora roreri, the causal agent of frosty pod rot of cacao.</title>
        <authorList>
            <person name="Aime M.C."/>
            <person name="Diaz-Valderrama J.R."/>
            <person name="Kijpornyongpan T."/>
            <person name="Phillips-Mora W."/>
        </authorList>
    </citation>
    <scope>NUCLEOTIDE SEQUENCE [LARGE SCALE GENOMIC DNA]</scope>
    <source>
        <strain evidence="4 5">MCA 2952</strain>
    </source>
</reference>
<dbReference type="GO" id="GO:0009251">
    <property type="term" value="P:glucan catabolic process"/>
    <property type="evidence" value="ECO:0007669"/>
    <property type="project" value="TreeGrafter"/>
</dbReference>
<evidence type="ECO:0000256" key="1">
    <source>
        <dbReference type="SAM" id="MobiDB-lite"/>
    </source>
</evidence>
<dbReference type="PROSITE" id="PS51762">
    <property type="entry name" value="GH16_2"/>
    <property type="match status" value="1"/>
</dbReference>
<dbReference type="EMBL" id="LATX01001202">
    <property type="protein sequence ID" value="KTB43312.1"/>
    <property type="molecule type" value="Genomic_DNA"/>
</dbReference>
<dbReference type="Pfam" id="PF26113">
    <property type="entry name" value="GH16_XgeA"/>
    <property type="match status" value="1"/>
</dbReference>
<comment type="caution">
    <text evidence="4">The sequence shown here is derived from an EMBL/GenBank/DDBJ whole genome shotgun (WGS) entry which is preliminary data.</text>
</comment>
<proteinExistence type="predicted"/>
<dbReference type="PANTHER" id="PTHR10963:SF24">
    <property type="entry name" value="GLYCOSIDASE C21B10.07-RELATED"/>
    <property type="match status" value="1"/>
</dbReference>
<dbReference type="SUPFAM" id="SSF49899">
    <property type="entry name" value="Concanavalin A-like lectins/glucanases"/>
    <property type="match status" value="1"/>
</dbReference>
<evidence type="ECO:0000313" key="4">
    <source>
        <dbReference type="EMBL" id="KTB43312.1"/>
    </source>
</evidence>
<dbReference type="InterPro" id="IPR013320">
    <property type="entry name" value="ConA-like_dom_sf"/>
</dbReference>
<protein>
    <recommendedName>
        <fullName evidence="3">GH16 domain-containing protein</fullName>
    </recommendedName>
</protein>